<dbReference type="EMBL" id="CP058627">
    <property type="protein sequence ID" value="QLG86913.1"/>
    <property type="molecule type" value="Genomic_DNA"/>
</dbReference>
<protein>
    <submittedName>
        <fullName evidence="1">Uncharacterized protein</fullName>
    </submittedName>
</protein>
<name>A0A7H9BDX7_9NEIS</name>
<dbReference type="Proteomes" id="UP000509597">
    <property type="component" value="Chromosome"/>
</dbReference>
<evidence type="ECO:0000313" key="2">
    <source>
        <dbReference type="Proteomes" id="UP000509597"/>
    </source>
</evidence>
<dbReference type="AlphaFoldDB" id="A0A7H9BDX7"/>
<dbReference type="KEGG" id="chiz:HQ393_00905"/>
<sequence>MNRPSYGAAPYDWLYELPDRDLETLEKGLHELITQKPSAFSVFKAHSMREAIECILFDRQQSRRHVA</sequence>
<evidence type="ECO:0000313" key="1">
    <source>
        <dbReference type="EMBL" id="QLG86913.1"/>
    </source>
</evidence>
<proteinExistence type="predicted"/>
<gene>
    <name evidence="1" type="ORF">HQ393_00905</name>
</gene>
<accession>A0A7H9BDX7</accession>
<keyword evidence="2" id="KW-1185">Reference proteome</keyword>
<dbReference type="RefSeq" id="WP_179356999.1">
    <property type="nucleotide sequence ID" value="NZ_CP058627.1"/>
</dbReference>
<reference evidence="1 2" key="1">
    <citation type="submission" date="2020-07" db="EMBL/GenBank/DDBJ databases">
        <title>Complete genome sequence of Chitinibacter sp. 2T18.</title>
        <authorList>
            <person name="Bae J.-W."/>
            <person name="Choi J.-W."/>
        </authorList>
    </citation>
    <scope>NUCLEOTIDE SEQUENCE [LARGE SCALE GENOMIC DNA]</scope>
    <source>
        <strain evidence="1 2">2T18</strain>
    </source>
</reference>
<organism evidence="1 2">
    <name type="scientific">Chitinibacter bivalviorum</name>
    <dbReference type="NCBI Taxonomy" id="2739434"/>
    <lineage>
        <taxon>Bacteria</taxon>
        <taxon>Pseudomonadati</taxon>
        <taxon>Pseudomonadota</taxon>
        <taxon>Betaproteobacteria</taxon>
        <taxon>Neisseriales</taxon>
        <taxon>Chitinibacteraceae</taxon>
        <taxon>Chitinibacter</taxon>
    </lineage>
</organism>